<dbReference type="Gramene" id="OMERI03G04700.1">
    <property type="protein sequence ID" value="OMERI03G04700.1"/>
    <property type="gene ID" value="OMERI03G04700"/>
</dbReference>
<accession>A0A0E0CVQ2</accession>
<proteinExistence type="predicted"/>
<name>A0A0E0CVQ2_9ORYZ</name>
<feature type="compositionally biased region" description="Basic and acidic residues" evidence="1">
    <location>
        <begin position="165"/>
        <end position="176"/>
    </location>
</feature>
<evidence type="ECO:0000313" key="3">
    <source>
        <dbReference type="Proteomes" id="UP000008021"/>
    </source>
</evidence>
<reference evidence="2" key="2">
    <citation type="submission" date="2018-05" db="EMBL/GenBank/DDBJ databases">
        <title>OmerRS3 (Oryza meridionalis Reference Sequence Version 3).</title>
        <authorList>
            <person name="Zhang J."/>
            <person name="Kudrna D."/>
            <person name="Lee S."/>
            <person name="Talag J."/>
            <person name="Welchert J."/>
            <person name="Wing R.A."/>
        </authorList>
    </citation>
    <scope>NUCLEOTIDE SEQUENCE [LARGE SCALE GENOMIC DNA]</scope>
    <source>
        <strain evidence="2">cv. OR44</strain>
    </source>
</reference>
<evidence type="ECO:0000256" key="1">
    <source>
        <dbReference type="SAM" id="MobiDB-lite"/>
    </source>
</evidence>
<dbReference type="EnsemblPlants" id="OMERI03G04700.1">
    <property type="protein sequence ID" value="OMERI03G04700.1"/>
    <property type="gene ID" value="OMERI03G04700"/>
</dbReference>
<keyword evidence="3" id="KW-1185">Reference proteome</keyword>
<dbReference type="PROSITE" id="PS51257">
    <property type="entry name" value="PROKAR_LIPOPROTEIN"/>
    <property type="match status" value="1"/>
</dbReference>
<organism evidence="2">
    <name type="scientific">Oryza meridionalis</name>
    <dbReference type="NCBI Taxonomy" id="40149"/>
    <lineage>
        <taxon>Eukaryota</taxon>
        <taxon>Viridiplantae</taxon>
        <taxon>Streptophyta</taxon>
        <taxon>Embryophyta</taxon>
        <taxon>Tracheophyta</taxon>
        <taxon>Spermatophyta</taxon>
        <taxon>Magnoliopsida</taxon>
        <taxon>Liliopsida</taxon>
        <taxon>Poales</taxon>
        <taxon>Poaceae</taxon>
        <taxon>BOP clade</taxon>
        <taxon>Oryzoideae</taxon>
        <taxon>Oryzeae</taxon>
        <taxon>Oryzinae</taxon>
        <taxon>Oryza</taxon>
    </lineage>
</organism>
<feature type="region of interest" description="Disordered" evidence="1">
    <location>
        <begin position="101"/>
        <end position="176"/>
    </location>
</feature>
<dbReference type="AlphaFoldDB" id="A0A0E0CVQ2"/>
<reference evidence="2" key="1">
    <citation type="submission" date="2015-04" db="UniProtKB">
        <authorList>
            <consortium name="EnsemblPlants"/>
        </authorList>
    </citation>
    <scope>IDENTIFICATION</scope>
</reference>
<protein>
    <submittedName>
        <fullName evidence="2">Uncharacterized protein</fullName>
    </submittedName>
</protein>
<sequence>MEFITTRQQTIRAVNAAGSMAGACKGCRVAFTPFRHHAFEALKAACRRWLLPNGILSCKQTQHACIKSDYQKFYKKILSFHENSLKFLRSRRSITLERVHFTEKQSRSSPTRSKAKRDASEDFDFDPPPTQPNPTRFPLASLQRCPIPSPALHYPHPLSLPPGPRGDRDPPPHTQA</sequence>
<dbReference type="Proteomes" id="UP000008021">
    <property type="component" value="Chromosome 3"/>
</dbReference>
<evidence type="ECO:0000313" key="2">
    <source>
        <dbReference type="EnsemblPlants" id="OMERI03G04700.1"/>
    </source>
</evidence>